<feature type="transmembrane region" description="Helical" evidence="1">
    <location>
        <begin position="39"/>
        <end position="62"/>
    </location>
</feature>
<dbReference type="RefSeq" id="WP_242376948.1">
    <property type="nucleotide sequence ID" value="NZ_JAKRKC020000001.1"/>
</dbReference>
<feature type="transmembrane region" description="Helical" evidence="1">
    <location>
        <begin position="74"/>
        <end position="96"/>
    </location>
</feature>
<dbReference type="PROSITE" id="PS51257">
    <property type="entry name" value="PROKAR_LIPOPROTEIN"/>
    <property type="match status" value="1"/>
</dbReference>
<keyword evidence="1" id="KW-0472">Membrane</keyword>
<feature type="transmembrane region" description="Helical" evidence="1">
    <location>
        <begin position="12"/>
        <end position="33"/>
    </location>
</feature>
<protein>
    <recommendedName>
        <fullName evidence="4">Integral membrane protein</fullName>
    </recommendedName>
</protein>
<evidence type="ECO:0000313" key="3">
    <source>
        <dbReference type="Proteomes" id="UP001317259"/>
    </source>
</evidence>
<name>A0ABT0FZW4_9ACTN</name>
<organism evidence="2 3">
    <name type="scientific">Actinomadura luzonensis</name>
    <dbReference type="NCBI Taxonomy" id="2805427"/>
    <lineage>
        <taxon>Bacteria</taxon>
        <taxon>Bacillati</taxon>
        <taxon>Actinomycetota</taxon>
        <taxon>Actinomycetes</taxon>
        <taxon>Streptosporangiales</taxon>
        <taxon>Thermomonosporaceae</taxon>
        <taxon>Actinomadura</taxon>
    </lineage>
</organism>
<sequence>MDDALRRALGGLSLLYALVFLVACLLHAGVVLGPLRQPVTVPAVVVESLCCAAMLAGAYGALSARPWAWDGLIYTHAGALSGVLLGILAVAFVPGAPAGTGLVWYHGTIAAFLAAGLAAAFYVSRVRR</sequence>
<evidence type="ECO:0008006" key="4">
    <source>
        <dbReference type="Google" id="ProtNLM"/>
    </source>
</evidence>
<dbReference type="EMBL" id="JAKRKC020000001">
    <property type="protein sequence ID" value="MCK2217879.1"/>
    <property type="molecule type" value="Genomic_DNA"/>
</dbReference>
<feature type="transmembrane region" description="Helical" evidence="1">
    <location>
        <begin position="102"/>
        <end position="123"/>
    </location>
</feature>
<gene>
    <name evidence="2" type="ORF">MF672_029390</name>
</gene>
<proteinExistence type="predicted"/>
<keyword evidence="1" id="KW-0812">Transmembrane</keyword>
<accession>A0ABT0FZW4</accession>
<keyword evidence="1" id="KW-1133">Transmembrane helix</keyword>
<evidence type="ECO:0000313" key="2">
    <source>
        <dbReference type="EMBL" id="MCK2217879.1"/>
    </source>
</evidence>
<dbReference type="Proteomes" id="UP001317259">
    <property type="component" value="Unassembled WGS sequence"/>
</dbReference>
<evidence type="ECO:0000256" key="1">
    <source>
        <dbReference type="SAM" id="Phobius"/>
    </source>
</evidence>
<comment type="caution">
    <text evidence="2">The sequence shown here is derived from an EMBL/GenBank/DDBJ whole genome shotgun (WGS) entry which is preliminary data.</text>
</comment>
<keyword evidence="3" id="KW-1185">Reference proteome</keyword>
<reference evidence="2 3" key="1">
    <citation type="submission" date="2022-04" db="EMBL/GenBank/DDBJ databases">
        <title>Genome draft of Actinomadura sp. ATCC 31491.</title>
        <authorList>
            <person name="Shi X."/>
            <person name="Du Y."/>
        </authorList>
    </citation>
    <scope>NUCLEOTIDE SEQUENCE [LARGE SCALE GENOMIC DNA]</scope>
    <source>
        <strain evidence="2 3">ATCC 31491</strain>
    </source>
</reference>